<name>A0A3S9B4Y0_9HYPH</name>
<keyword evidence="2" id="KW-1185">Reference proteome</keyword>
<dbReference type="EMBL" id="CP032509">
    <property type="protein sequence ID" value="AZN72028.1"/>
    <property type="molecule type" value="Genomic_DNA"/>
</dbReference>
<sequence>MWPVADHNLRRKVRDNSQLTSLLRCILAMHIEPRHHSPMTDLILKWRRSYPDSDQHFQALDPGTFGEVPVLNIIRNNDSTGIPTDWHWILIAPGVIGNYPGANQGDAPATREAAEAGEAAYQAFRAWITPEALERANQQAQDVIAGQKQWARQHRNVPKG</sequence>
<dbReference type="Proteomes" id="UP000268192">
    <property type="component" value="Chromosome"/>
</dbReference>
<evidence type="ECO:0000313" key="1">
    <source>
        <dbReference type="EMBL" id="AZN72028.1"/>
    </source>
</evidence>
<accession>A0A3S9B4Y0</accession>
<organism evidence="1 2">
    <name type="scientific">Georhizobium profundi</name>
    <dbReference type="NCBI Taxonomy" id="2341112"/>
    <lineage>
        <taxon>Bacteria</taxon>
        <taxon>Pseudomonadati</taxon>
        <taxon>Pseudomonadota</taxon>
        <taxon>Alphaproteobacteria</taxon>
        <taxon>Hyphomicrobiales</taxon>
        <taxon>Rhizobiaceae</taxon>
        <taxon>Georhizobium</taxon>
    </lineage>
</organism>
<evidence type="ECO:0000313" key="2">
    <source>
        <dbReference type="Proteomes" id="UP000268192"/>
    </source>
</evidence>
<gene>
    <name evidence="1" type="ORF">D5400_12725</name>
</gene>
<dbReference type="KEGG" id="abaw:D5400_12725"/>
<reference evidence="1 2" key="1">
    <citation type="submission" date="2018-09" db="EMBL/GenBank/DDBJ databases">
        <title>Marinorhizobium profundi gen. nov., sp. nov., isolated from a deep-sea sediment sample from the New Britain Trench and proposal of Marinorhizobiaceae fam. nov. in the order Rhizobiales of the class Alphaproteobacteria.</title>
        <authorList>
            <person name="Cao J."/>
        </authorList>
    </citation>
    <scope>NUCLEOTIDE SEQUENCE [LARGE SCALE GENOMIC DNA]</scope>
    <source>
        <strain evidence="1 2">WS11</strain>
    </source>
</reference>
<dbReference type="AlphaFoldDB" id="A0A3S9B4Y0"/>
<protein>
    <submittedName>
        <fullName evidence="1">Uncharacterized protein</fullName>
    </submittedName>
</protein>
<proteinExistence type="predicted"/>